<feature type="compositionally biased region" description="Low complexity" evidence="2">
    <location>
        <begin position="229"/>
        <end position="242"/>
    </location>
</feature>
<evidence type="ECO:0000256" key="2">
    <source>
        <dbReference type="SAM" id="MobiDB-lite"/>
    </source>
</evidence>
<feature type="compositionally biased region" description="Basic and acidic residues" evidence="2">
    <location>
        <begin position="147"/>
        <end position="159"/>
    </location>
</feature>
<feature type="compositionally biased region" description="Low complexity" evidence="2">
    <location>
        <begin position="194"/>
        <end position="209"/>
    </location>
</feature>
<feature type="coiled-coil region" evidence="1">
    <location>
        <begin position="30"/>
        <end position="71"/>
    </location>
</feature>
<name>A0ABS4SG78_9PROT</name>
<feature type="region of interest" description="Disordered" evidence="2">
    <location>
        <begin position="141"/>
        <end position="256"/>
    </location>
</feature>
<keyword evidence="4" id="KW-1185">Reference proteome</keyword>
<evidence type="ECO:0000256" key="1">
    <source>
        <dbReference type="SAM" id="Coils"/>
    </source>
</evidence>
<sequence length="256" mass="27710">MISFIRNLVGVKTDQAVQSAVEALVRWDPKSATEAELRSMEQNLDQLGLQVAQARAAYEKEQKEADAITALSRQRMAAAEHLQKQLETEADAGRKAQLEKSLETLVGMLEQMAPDIDREEQDARDARDFLDTLEKTYSDAGNKLKQARSELQRAERDMGRAAQQRDMAQQRAEAARQAAGLSGATSSLGTALKAMQDAAARDLASAEAANSKARLLKPSKPEEEDPNIKAALAAASGGKPAPTNLSDRLAALKNRG</sequence>
<dbReference type="EMBL" id="JAGINP010000004">
    <property type="protein sequence ID" value="MBP2291573.1"/>
    <property type="molecule type" value="Genomic_DNA"/>
</dbReference>
<dbReference type="Proteomes" id="UP000781958">
    <property type="component" value="Unassembled WGS sequence"/>
</dbReference>
<dbReference type="RefSeq" id="WP_209765106.1">
    <property type="nucleotide sequence ID" value="NZ_JAGINP010000004.1"/>
</dbReference>
<keyword evidence="1" id="KW-0175">Coiled coil</keyword>
<protein>
    <submittedName>
        <fullName evidence="3">Chromosome segregation ATPase</fullName>
    </submittedName>
</protein>
<evidence type="ECO:0000313" key="4">
    <source>
        <dbReference type="Proteomes" id="UP000781958"/>
    </source>
</evidence>
<feature type="compositionally biased region" description="Low complexity" evidence="2">
    <location>
        <begin position="160"/>
        <end position="179"/>
    </location>
</feature>
<proteinExistence type="predicted"/>
<gene>
    <name evidence="3" type="ORF">J2851_001322</name>
</gene>
<reference evidence="3 4" key="1">
    <citation type="submission" date="2021-03" db="EMBL/GenBank/DDBJ databases">
        <title>Genomic Encyclopedia of Type Strains, Phase III (KMG-III): the genomes of soil and plant-associated and newly described type strains.</title>
        <authorList>
            <person name="Whitman W."/>
        </authorList>
    </citation>
    <scope>NUCLEOTIDE SEQUENCE [LARGE SCALE GENOMIC DNA]</scope>
    <source>
        <strain evidence="3 4">IMMIB AFH-6</strain>
    </source>
</reference>
<organism evidence="3 4">
    <name type="scientific">Azospirillum rugosum</name>
    <dbReference type="NCBI Taxonomy" id="416170"/>
    <lineage>
        <taxon>Bacteria</taxon>
        <taxon>Pseudomonadati</taxon>
        <taxon>Pseudomonadota</taxon>
        <taxon>Alphaproteobacteria</taxon>
        <taxon>Rhodospirillales</taxon>
        <taxon>Azospirillaceae</taxon>
        <taxon>Azospirillum</taxon>
    </lineage>
</organism>
<comment type="caution">
    <text evidence="3">The sequence shown here is derived from an EMBL/GenBank/DDBJ whole genome shotgun (WGS) entry which is preliminary data.</text>
</comment>
<evidence type="ECO:0000313" key="3">
    <source>
        <dbReference type="EMBL" id="MBP2291573.1"/>
    </source>
</evidence>
<accession>A0ABS4SG78</accession>